<evidence type="ECO:0000256" key="1">
    <source>
        <dbReference type="SAM" id="SignalP"/>
    </source>
</evidence>
<sequence>MNSLSLIVLFFGAAMAGIHHNCGCTVRGSYRQDLAQAACALWGSNQPHTHWDGYSCVDKGYGRGIDGAPWETTCKQAWDINFGGNKDDAWAFASHRASDLILFQFCFSINIASLIASAASTLLVKFGTGLAGKAGGWVFQEGLAAVTGGTDTERVRQDIANSTSDSLLQIRKDGLRTYITDIETYCSAIGDTMQEAFQIPDMNLTDADRVRQAQGLQKRLDNRLRACSNDVPGYLDQINDFLNEQGWNAFTNRLHSKLSINPMIFLDIAYSGCKLTTSTKPLFIIIFCNL</sequence>
<evidence type="ECO:0000313" key="3">
    <source>
        <dbReference type="Proteomes" id="UP000321331"/>
    </source>
</evidence>
<feature type="signal peptide" evidence="1">
    <location>
        <begin position="1"/>
        <end position="16"/>
    </location>
</feature>
<proteinExistence type="predicted"/>
<comment type="caution">
    <text evidence="2">The sequence shown here is derived from an EMBL/GenBank/DDBJ whole genome shotgun (WGS) entry which is preliminary data.</text>
</comment>
<dbReference type="AlphaFoldDB" id="A0A5C6SAK3"/>
<evidence type="ECO:0000313" key="2">
    <source>
        <dbReference type="EMBL" id="TXB95459.1"/>
    </source>
</evidence>
<protein>
    <submittedName>
        <fullName evidence="2">Uncharacterized protein</fullName>
    </submittedName>
</protein>
<accession>A0A5C6SAK3</accession>
<dbReference type="Proteomes" id="UP000321331">
    <property type="component" value="Unassembled WGS sequence"/>
</dbReference>
<name>A0A5C6SAK3_FUSOC</name>
<gene>
    <name evidence="2" type="ORF">FocTR4_00016448</name>
</gene>
<keyword evidence="1" id="KW-0732">Signal</keyword>
<feature type="chain" id="PRO_5022786723" evidence="1">
    <location>
        <begin position="17"/>
        <end position="290"/>
    </location>
</feature>
<reference evidence="2 3" key="1">
    <citation type="submission" date="2019-07" db="EMBL/GenBank/DDBJ databases">
        <title>The First High-Quality Draft Genome Sequence of the Causal Agent of the Current Panama Disease Epidemic.</title>
        <authorList>
            <person name="Warmington R.J."/>
            <person name="Kay W."/>
            <person name="Jeffries A."/>
            <person name="Bebber D."/>
            <person name="Moore K."/>
            <person name="Studholme D.J."/>
        </authorList>
    </citation>
    <scope>NUCLEOTIDE SEQUENCE [LARGE SCALE GENOMIC DNA]</scope>
    <source>
        <strain evidence="2 3">TR4</strain>
    </source>
</reference>
<organism evidence="2 3">
    <name type="scientific">Fusarium oxysporum f. sp. cubense</name>
    <dbReference type="NCBI Taxonomy" id="61366"/>
    <lineage>
        <taxon>Eukaryota</taxon>
        <taxon>Fungi</taxon>
        <taxon>Dikarya</taxon>
        <taxon>Ascomycota</taxon>
        <taxon>Pezizomycotina</taxon>
        <taxon>Sordariomycetes</taxon>
        <taxon>Hypocreomycetidae</taxon>
        <taxon>Hypocreales</taxon>
        <taxon>Nectriaceae</taxon>
        <taxon>Fusarium</taxon>
        <taxon>Fusarium oxysporum species complex</taxon>
    </lineage>
</organism>
<dbReference type="EMBL" id="VMNF01000015">
    <property type="protein sequence ID" value="TXB95459.1"/>
    <property type="molecule type" value="Genomic_DNA"/>
</dbReference>